<dbReference type="Proteomes" id="UP001287356">
    <property type="component" value="Unassembled WGS sequence"/>
</dbReference>
<reference evidence="2" key="1">
    <citation type="journal article" date="2023" name="Mol. Phylogenet. Evol.">
        <title>Genome-scale phylogeny and comparative genomics of the fungal order Sordariales.</title>
        <authorList>
            <person name="Hensen N."/>
            <person name="Bonometti L."/>
            <person name="Westerberg I."/>
            <person name="Brannstrom I.O."/>
            <person name="Guillou S."/>
            <person name="Cros-Aarteil S."/>
            <person name="Calhoun S."/>
            <person name="Haridas S."/>
            <person name="Kuo A."/>
            <person name="Mondo S."/>
            <person name="Pangilinan J."/>
            <person name="Riley R."/>
            <person name="LaButti K."/>
            <person name="Andreopoulos B."/>
            <person name="Lipzen A."/>
            <person name="Chen C."/>
            <person name="Yan M."/>
            <person name="Daum C."/>
            <person name="Ng V."/>
            <person name="Clum A."/>
            <person name="Steindorff A."/>
            <person name="Ohm R.A."/>
            <person name="Martin F."/>
            <person name="Silar P."/>
            <person name="Natvig D.O."/>
            <person name="Lalanne C."/>
            <person name="Gautier V."/>
            <person name="Ament-Velasquez S.L."/>
            <person name="Kruys A."/>
            <person name="Hutchinson M.I."/>
            <person name="Powell A.J."/>
            <person name="Barry K."/>
            <person name="Miller A.N."/>
            <person name="Grigoriev I.V."/>
            <person name="Debuchy R."/>
            <person name="Gladieux P."/>
            <person name="Hiltunen Thoren M."/>
            <person name="Johannesson H."/>
        </authorList>
    </citation>
    <scope>NUCLEOTIDE SEQUENCE</scope>
    <source>
        <strain evidence="2">CBS 958.72</strain>
    </source>
</reference>
<dbReference type="InterPro" id="IPR015943">
    <property type="entry name" value="WD40/YVTN_repeat-like_dom_sf"/>
</dbReference>
<organism evidence="2 3">
    <name type="scientific">Lasiosphaeria ovina</name>
    <dbReference type="NCBI Taxonomy" id="92902"/>
    <lineage>
        <taxon>Eukaryota</taxon>
        <taxon>Fungi</taxon>
        <taxon>Dikarya</taxon>
        <taxon>Ascomycota</taxon>
        <taxon>Pezizomycotina</taxon>
        <taxon>Sordariomycetes</taxon>
        <taxon>Sordariomycetidae</taxon>
        <taxon>Sordariales</taxon>
        <taxon>Lasiosphaeriaceae</taxon>
        <taxon>Lasiosphaeria</taxon>
    </lineage>
</organism>
<dbReference type="Gene3D" id="2.130.10.10">
    <property type="entry name" value="YVTN repeat-like/Quinoprotein amine dehydrogenase"/>
    <property type="match status" value="2"/>
</dbReference>
<comment type="caution">
    <text evidence="2">The sequence shown here is derived from an EMBL/GenBank/DDBJ whole genome shotgun (WGS) entry which is preliminary data.</text>
</comment>
<reference evidence="2" key="2">
    <citation type="submission" date="2023-06" db="EMBL/GenBank/DDBJ databases">
        <authorList>
            <consortium name="Lawrence Berkeley National Laboratory"/>
            <person name="Haridas S."/>
            <person name="Hensen N."/>
            <person name="Bonometti L."/>
            <person name="Westerberg I."/>
            <person name="Brannstrom I.O."/>
            <person name="Guillou S."/>
            <person name="Cros-Aarteil S."/>
            <person name="Calhoun S."/>
            <person name="Kuo A."/>
            <person name="Mondo S."/>
            <person name="Pangilinan J."/>
            <person name="Riley R."/>
            <person name="Labutti K."/>
            <person name="Andreopoulos B."/>
            <person name="Lipzen A."/>
            <person name="Chen C."/>
            <person name="Yanf M."/>
            <person name="Daum C."/>
            <person name="Ng V."/>
            <person name="Clum A."/>
            <person name="Steindorff A."/>
            <person name="Ohm R."/>
            <person name="Martin F."/>
            <person name="Silar P."/>
            <person name="Natvig D."/>
            <person name="Lalanne C."/>
            <person name="Gautier V."/>
            <person name="Ament-Velasquez S.L."/>
            <person name="Kruys A."/>
            <person name="Hutchinson M.I."/>
            <person name="Powell A.J."/>
            <person name="Barry K."/>
            <person name="Miller A.N."/>
            <person name="Grigoriev I.V."/>
            <person name="Debuchy R."/>
            <person name="Gladieux P."/>
            <person name="Thoren M.H."/>
            <person name="Johannesson H."/>
        </authorList>
    </citation>
    <scope>NUCLEOTIDE SEQUENCE</scope>
    <source>
        <strain evidence="2">CBS 958.72</strain>
    </source>
</reference>
<dbReference type="AlphaFoldDB" id="A0AAE0NNH1"/>
<feature type="compositionally biased region" description="Basic and acidic residues" evidence="1">
    <location>
        <begin position="65"/>
        <end position="78"/>
    </location>
</feature>
<sequence length="587" mass="64195">MSAISLIEERPAERQRNVVRRHSPPPPVSSWSSQDVDFYRVPPLDIGRERPPPTPTQRPSSKGEYLARQETRGSERRPSAVSGGGYSLYPPTKPLPAIPKLPMRTTRRTSSQASFDAAAEATSPSSVRTSRTGSTLDRGSGSIGSSPLTTAAPAFPPPEIPSQIRPRPEPQHAASPIDMAAWKVLPAPKNEKAVKDPSVYWVDVSSSSATLAAKHGNNMIKVWSVGSGEVQAAIKISCYTTAQPRSREYFVRSHAILSESSTMIAIATGFGDTVEIWDWSKKKKLQTISHADRWAAVRWNVYDAGWTPLVVYRGEEDTIDLYATSNSRKPLKKLRTIELNKAGLPVLPKYPELAFSSTGPLLIAASGPRPPRLGHPPPERETILVAWQIHNDAAEAPSVPYKVVTPWQHTELDTALPNDIATYGSVAVSIWIPASYRAIPVPAARGGQGYNLAPVPVPFRYVLIWDFSASSTRTFRIPNCISCVSPDCRYVAYCDARGTNTGARGLIVLLDAMSGKQLWCWPDPDATANDSGPQPGFEQFEHLNRVIDLSFSADSGFLFVGDSEGCIGVYEVREREGQWPGVQLHAR</sequence>
<evidence type="ECO:0000313" key="2">
    <source>
        <dbReference type="EMBL" id="KAK3384600.1"/>
    </source>
</evidence>
<feature type="compositionally biased region" description="Basic and acidic residues" evidence="1">
    <location>
        <begin position="7"/>
        <end position="16"/>
    </location>
</feature>
<proteinExistence type="predicted"/>
<dbReference type="EMBL" id="JAULSN010000001">
    <property type="protein sequence ID" value="KAK3384600.1"/>
    <property type="molecule type" value="Genomic_DNA"/>
</dbReference>
<accession>A0AAE0NNH1</accession>
<name>A0AAE0NNH1_9PEZI</name>
<gene>
    <name evidence="2" type="ORF">B0T24DRAFT_518446</name>
</gene>
<protein>
    <submittedName>
        <fullName evidence="2">WD40-repeat-containing domain protein</fullName>
    </submittedName>
</protein>
<evidence type="ECO:0000313" key="3">
    <source>
        <dbReference type="Proteomes" id="UP001287356"/>
    </source>
</evidence>
<dbReference type="InterPro" id="IPR036322">
    <property type="entry name" value="WD40_repeat_dom_sf"/>
</dbReference>
<keyword evidence="3" id="KW-1185">Reference proteome</keyword>
<dbReference type="SUPFAM" id="SSF50978">
    <property type="entry name" value="WD40 repeat-like"/>
    <property type="match status" value="1"/>
</dbReference>
<evidence type="ECO:0000256" key="1">
    <source>
        <dbReference type="SAM" id="MobiDB-lite"/>
    </source>
</evidence>
<feature type="region of interest" description="Disordered" evidence="1">
    <location>
        <begin position="1"/>
        <end position="173"/>
    </location>
</feature>
<feature type="compositionally biased region" description="Polar residues" evidence="1">
    <location>
        <begin position="122"/>
        <end position="137"/>
    </location>
</feature>